<evidence type="ECO:0000313" key="2">
    <source>
        <dbReference type="EMBL" id="AYV84924.1"/>
    </source>
</evidence>
<dbReference type="InterPro" id="IPR046341">
    <property type="entry name" value="SET_dom_sf"/>
</dbReference>
<feature type="domain" description="SET" evidence="1">
    <location>
        <begin position="20"/>
        <end position="131"/>
    </location>
</feature>
<reference evidence="2" key="1">
    <citation type="submission" date="2018-10" db="EMBL/GenBank/DDBJ databases">
        <title>Hidden diversity of soil giant viruses.</title>
        <authorList>
            <person name="Schulz F."/>
            <person name="Alteio L."/>
            <person name="Goudeau D."/>
            <person name="Ryan E.M."/>
            <person name="Malmstrom R.R."/>
            <person name="Blanchard J."/>
            <person name="Woyke T."/>
        </authorList>
    </citation>
    <scope>NUCLEOTIDE SEQUENCE</scope>
    <source>
        <strain evidence="2">SAV1</strain>
    </source>
</reference>
<name>A0A3G5AEA0_9VIRU</name>
<dbReference type="PROSITE" id="PS50280">
    <property type="entry name" value="SET"/>
    <property type="match status" value="1"/>
</dbReference>
<protein>
    <recommendedName>
        <fullName evidence="1">SET domain-containing protein</fullName>
    </recommendedName>
</protein>
<dbReference type="InterPro" id="IPR001214">
    <property type="entry name" value="SET_dom"/>
</dbReference>
<dbReference type="SUPFAM" id="SSF82199">
    <property type="entry name" value="SET domain"/>
    <property type="match status" value="1"/>
</dbReference>
<dbReference type="Pfam" id="PF00856">
    <property type="entry name" value="SET"/>
    <property type="match status" value="1"/>
</dbReference>
<accession>A0A3G5AEA0</accession>
<dbReference type="Gene3D" id="2.170.270.10">
    <property type="entry name" value="SET domain"/>
    <property type="match status" value="1"/>
</dbReference>
<sequence>MENKLCMNFSIDSQINVEEKKLEIKKSTIGNESLGVFASEFIQKGTIFFYCSADSTNCIANNINDLAYYNDPYYNDPVNYGTEENLTNYINVQYMENPFELCEFHNQSQHKIYLEALKDIQNGEELSRCYGLKYWQSQE</sequence>
<gene>
    <name evidence="2" type="ORF">Satyrvirus1_10</name>
</gene>
<evidence type="ECO:0000259" key="1">
    <source>
        <dbReference type="PROSITE" id="PS50280"/>
    </source>
</evidence>
<organism evidence="2">
    <name type="scientific">Satyrvirus sp</name>
    <dbReference type="NCBI Taxonomy" id="2487771"/>
    <lineage>
        <taxon>Viruses</taxon>
        <taxon>Varidnaviria</taxon>
        <taxon>Bamfordvirae</taxon>
        <taxon>Nucleocytoviricota</taxon>
        <taxon>Megaviricetes</taxon>
        <taxon>Imitervirales</taxon>
        <taxon>Mimiviridae</taxon>
        <taxon>Megamimivirinae</taxon>
    </lineage>
</organism>
<proteinExistence type="predicted"/>
<dbReference type="EMBL" id="MK072437">
    <property type="protein sequence ID" value="AYV84924.1"/>
    <property type="molecule type" value="Genomic_DNA"/>
</dbReference>